<protein>
    <recommendedName>
        <fullName evidence="3">SH3 domain-containing protein</fullName>
    </recommendedName>
</protein>
<dbReference type="EMBL" id="JBHTAH010000003">
    <property type="protein sequence ID" value="MFC7068983.1"/>
    <property type="molecule type" value="Genomic_DNA"/>
</dbReference>
<dbReference type="Proteomes" id="UP001596461">
    <property type="component" value="Unassembled WGS sequence"/>
</dbReference>
<evidence type="ECO:0000313" key="1">
    <source>
        <dbReference type="EMBL" id="MFC7068983.1"/>
    </source>
</evidence>
<sequence length="55" mass="6202">MIVHFERRGGSEEQIKIDSVREGDHGLLLVSGSRNHGDVVGYVPYDRLDHVEPTE</sequence>
<dbReference type="AlphaFoldDB" id="A0ABD5W7V0"/>
<keyword evidence="2" id="KW-1185">Reference proteome</keyword>
<accession>A0ABD5W7V0</accession>
<evidence type="ECO:0000313" key="2">
    <source>
        <dbReference type="Proteomes" id="UP001596461"/>
    </source>
</evidence>
<dbReference type="RefSeq" id="WP_284030914.1">
    <property type="nucleotide sequence ID" value="NZ_CP126154.1"/>
</dbReference>
<gene>
    <name evidence="1" type="ORF">ACFQL9_04945</name>
</gene>
<dbReference type="GeneID" id="81125770"/>
<proteinExistence type="predicted"/>
<reference evidence="1 2" key="1">
    <citation type="journal article" date="2019" name="Int. J. Syst. Evol. Microbiol.">
        <title>The Global Catalogue of Microorganisms (GCM) 10K type strain sequencing project: providing services to taxonomists for standard genome sequencing and annotation.</title>
        <authorList>
            <consortium name="The Broad Institute Genomics Platform"/>
            <consortium name="The Broad Institute Genome Sequencing Center for Infectious Disease"/>
            <person name="Wu L."/>
            <person name="Ma J."/>
        </authorList>
    </citation>
    <scope>NUCLEOTIDE SEQUENCE [LARGE SCALE GENOMIC DNA]</scope>
    <source>
        <strain evidence="1 2">DT31</strain>
    </source>
</reference>
<name>A0ABD5W7V0_9EURY</name>
<organism evidence="1 2">
    <name type="scientific">Halobaculum lipolyticum</name>
    <dbReference type="NCBI Taxonomy" id="3032001"/>
    <lineage>
        <taxon>Archaea</taxon>
        <taxon>Methanobacteriati</taxon>
        <taxon>Methanobacteriota</taxon>
        <taxon>Stenosarchaea group</taxon>
        <taxon>Halobacteria</taxon>
        <taxon>Halobacteriales</taxon>
        <taxon>Haloferacaceae</taxon>
        <taxon>Halobaculum</taxon>
    </lineage>
</organism>
<evidence type="ECO:0008006" key="3">
    <source>
        <dbReference type="Google" id="ProtNLM"/>
    </source>
</evidence>
<comment type="caution">
    <text evidence="1">The sequence shown here is derived from an EMBL/GenBank/DDBJ whole genome shotgun (WGS) entry which is preliminary data.</text>
</comment>